<gene>
    <name evidence="5" type="ORF">PPL_02323</name>
</gene>
<dbReference type="GeneID" id="31357848"/>
<proteinExistence type="inferred from homology"/>
<comment type="similarity">
    <text evidence="1">Belongs to the DNase II family.</text>
</comment>
<name>D3B1Z8_HETP5</name>
<dbReference type="Pfam" id="PF03265">
    <property type="entry name" value="DNase_II"/>
    <property type="match status" value="2"/>
</dbReference>
<comment type="caution">
    <text evidence="5">The sequence shown here is derived from an EMBL/GenBank/DDBJ whole genome shotgun (WGS) entry which is preliminary data.</text>
</comment>
<reference evidence="5 6" key="1">
    <citation type="journal article" date="2011" name="Genome Res.">
        <title>Phylogeny-wide analysis of social amoeba genomes highlights ancient origins for complex intercellular communication.</title>
        <authorList>
            <person name="Heidel A.J."/>
            <person name="Lawal H.M."/>
            <person name="Felder M."/>
            <person name="Schilde C."/>
            <person name="Helps N.R."/>
            <person name="Tunggal B."/>
            <person name="Rivero F."/>
            <person name="John U."/>
            <person name="Schleicher M."/>
            <person name="Eichinger L."/>
            <person name="Platzer M."/>
            <person name="Noegel A.A."/>
            <person name="Schaap P."/>
            <person name="Gloeckner G."/>
        </authorList>
    </citation>
    <scope>NUCLEOTIDE SEQUENCE [LARGE SCALE GENOMIC DNA]</scope>
    <source>
        <strain evidence="6">ATCC 26659 / Pp 5 / PN500</strain>
    </source>
</reference>
<keyword evidence="2" id="KW-0378">Hydrolase</keyword>
<dbReference type="Proteomes" id="UP000001396">
    <property type="component" value="Unassembled WGS sequence"/>
</dbReference>
<feature type="domain" description="IPT/TIG" evidence="4">
    <location>
        <begin position="2137"/>
        <end position="2203"/>
    </location>
</feature>
<dbReference type="PANTHER" id="PTHR10858">
    <property type="entry name" value="DEOXYRIBONUCLEASE II"/>
    <property type="match status" value="1"/>
</dbReference>
<dbReference type="CDD" id="cd00603">
    <property type="entry name" value="IPT_PCSR"/>
    <property type="match status" value="1"/>
</dbReference>
<sequence>MKEIKIVLLFLTLIVLPSALSVFVIDSHVYKEGFRISIQLPPQYAFDPTKFKVTVTDTTDVKDCQYVGVVGSGDTVVYQIPDLRQAVVDTNGDGLPDRPLKRTKSNTIDKKYSLVILDQATTNPSQSFDLEYITPSVTALPNNIILEGMKSFKFIGLDLFYPNFAPKITIIDMIDPNKLYDCFVTQRVSKDEIQCDSSLQTIPLGDYTVNFEYPGSSIKLKSLLKIFNLGQTKSVDCKVQQLTGDNEIKCSLDTPAEFEDGVVNAIVTINGNTLTEFQQFKFFVPKFKDSMVSEFIGDMTGGEMFEIEGTNLDPSGTVYFETLNTQVKCIFKKAVPQQTDFDSYECFAPTFFPTTDPALWLYSIKAKMYGRDYTTVYTFQYNYPKIDNTQTSMPIINKGSSIVTIKGDHLTMVNKVDLNGITINPNDYQTTANSINIEIDSQALSVTKTIKFFVEKVQIGAATPLLFEVVQNIDFKLVSPSIKARDDKSLSIYFLDDPTTKSILFDLIDFPENQDYSIMLGDDELKCEPDTNISPTPIKCNGIKPTTELTLPKEYPFKIVFDPTNVKPNFIKVFDTLLKFKYIGYLRLVNGERLDAANSISIGESMIPIDNVLTIKRVNSPDLFVTGRVLSNNAQSLKMLIDRNTVQYSDDLFIISMVGLYQSHTPTTVTFFDIDLTTDEVLPTTTTIRGIFISQKDHLGTILVEGDYDYNSMLLTVDTVTYDISLIKQVKSVYSISLSTVGLDPPTNNYPTNPPRAMIEIELFGVTYLNNVVQFPTDRSFILQVDFDNIKESGCLLVTPVGNKQSIACALPPPNSKDLEIRPLKYLIGQKTITTDISIEFKVPRIISATPLFGSKYNDDLLTITYTKGDIQFIEIRLIKLSGVTIVLQSCTVETAVPGTTNQFQMTCTKPLGRDSGNYLIQVIDKQTKMIYSLERIYFNNYGISCLGQADGPVNQYNNKPVSWWFTYKLGKRGTFDQNDYNSYLYMDESTDSIVMKEHLTPISKKYGGVQQQFDRNQKLSPLAATFKQLDATNTYYYFWNDQYGARDSDGARGNEKSADNYAHAKDGVAKGIHVTHSNPVFPSLNGRFYDHFAAAPSYPSKWLGKADNGQNFFCYNFEDLGSVVDDMVKTGVFLLDPVDGNRVPDNTIMCRGNIPCVDLYRLGNRLSILSRYQTYIDGCTNRIRDIYDRRLDEIARAVNDQSFINKLIGNRLTLAQIRTLNINHPPQRYQNLENHCYWMSESKIKGIQRPSITKTLKSFPKPNINIPNDIRDNVFAIESGNDYTLANPLIPWEIVNKVGHLKYDGVDIFEVIATLYYKRKFFVQTWNTGSSQLPVYQVLPLNQITHLQFNDDLMRRRDSQNNLLGTSWPRPSYSGAGQDHSKFMIDAFPYEVENAAICFGDGNRHNKQPERGGGAVCFEDDQLVRQLFSFIRGYSIKTHGNEEINKYKDGRIFSHLVDQNIRIDVRNFIGDVKLAVKRGNGHPFIPEVPITRHIINGPVNTMKQIDTQIRVVRTISPFPNDAASPNLEEVSVLKPYVAQYLWTPVVPPASEPPGRKSVKTYAEATHMTLEYLSMDPVGLTINSIDSLQLCGNDLTSAIDNQMRQCLDDNPISTRITYNGVNPTFANDNQIVLAHQQYFTASDSRSYILDSTTNYEFGITSFIPKFKSTIADVTSRFNIIIDSSIVPISQYNYPFIYYKQTVSIQKDITLVYFLLTQKIMNHEKYTTISKNNDQWGNAVIMVISKFVHTLINNPMNPIPSPDFSSFSLIVPITTINDISIKPNDNDNDFTKVAYLIWKLMTQQVNPLSFSDILADLDLFKSTTTVDLYERYKPKINPPDPNIEKLFKPAPAIGVTGTRSSKLGAQIKQATSSQLAALLESTLIDPKDIFDLDSHETKQLSDSLDMWAENRMISSLFGSSHSNEIKYLDEFYRVSLKNGLCPHYSINSITHYQICRAMSIVEFTNIIRYTQQSLKSVKYSFGELEYSFSPMSINFKSIFLDTNSFDGILIASINSKLCDIKLIRQSQLRNIESIDICKIPVINNIIPSNTSNNNLITINGFNFYPTTQISISSEYQCLSQQFLNSTNIVCEMPDLMDNNNIVVRVDNVVNDQSSFYVTNKCPIINDIVIQTTDELLSSLGGDIIEIKGNYFGNSLLNTQVFFEHQQCFIIKIEDTSIQCVTPPHFGINIPIRIKTRNCPNIQSNDQRISFSNPTISTGQSIDSFKFPGDSILLSGSFGSSPQLYLEEKLYSFELINAETIKFTIPNDVLIPFSALPLKIKCRNSQAIYWLSLSSGYFAPRSIPLIVPTKGMDVIFDGDSFGLSSSEIDNITLSNGAKLIGCHRHQYFMECSVPPGIGSILSVTVNIKSALYNFNEIKSPSNYISYEHPSIENYIMDSTKITIKGRNFVPVGVSPLASNIYFSNTQTNWMICQNTTFVDDQTMVCNQIPTLDYQTQFNTYVNVGGQTSNIISGKVTFVQGYVYLDSNFNNAKDSNEQIFTNCRVTLSIDSIDKYVASCDTKGYYFFTSITPGIYELSASINSATKYFIIISTSMLNVSQSQFIQQDIGAVEDTGYNCYATFNSLTSPYKLTLPYGAYDLSYYEWCSGLDVCKYTISNVVMSSSDCTWNILSNSKISITYSSTITLNFKRDNLVPPGFDSTPFSDSSISAEIRFSFYQKQYIFKQYNQDSQIIFRVPVVKSMVNIQTANQTQISVLNNFAITAPSTMTIPIFIWKNTQILPVVLYDKSNGQGSTLTLPPGYHNEYTLNHLSWVSRAMSISIPPQYLVHIDHDIVTGVPTISYSGDPSTQFVNFINVISKTIEISYKSMFDRLSFTGGYHSFLNTYIDQTLIQFLIGDDQLMCTNTQCYFTSDVGPNVVNIKYNGIKIYTNYTVTYTSPYGDLNQYPYLDTKNATKDRLKINQYLQVKNGSTVISQISFDSNGLSVISVGSALLRITPLMYSSSSCIGEDQLVFRDGVLCIFTVRNNQQYCTRWCLNNENLKARYLRLLPYGIVLQNEQMEVIYVKYQADNIASVVSQDYKRRFINPRVYSTVQLDNQNPNNNTLYAYGSGSPSVLTNGIHYMILDASFCQLRIYSDMKFGVGSQLLFISSYVVAPGVPTTNCKLNFGLDGNLCATTPDATKIVWCAYTQQLGGRYFGLPPAYTSSQIGFYMTNSKGRMVYGRFANLMETSELKMIPGSFIVESTQEFYPDIEDRKINVGAFITNGESYLRLESNGQLKLYDSNPYNTIGSPLPKVMWSSFVAFSAPYNGPMYAELRLSSITICTPTSTFSGGKLAVTNAFASVLHLSWMAMNKENDWGLLFLSSETKIISGHLPIPGQINNFIPVNTITKDSFENDYVRFRLNSQPGIIDLYHLQTNLVVWSSLTTNIPARSSCANYKSDFLNNSTLPQLCLYTSIGSPVNCNYSGAYWCQQFSLGTTYLQTASSIPELIATKDDGRITWTANSIKYAKLTK</sequence>
<keyword evidence="3" id="KW-0732">Signal</keyword>
<dbReference type="Pfam" id="PF01833">
    <property type="entry name" value="TIG"/>
    <property type="match status" value="2"/>
</dbReference>
<dbReference type="SUPFAM" id="SSF81296">
    <property type="entry name" value="E set domains"/>
    <property type="match status" value="2"/>
</dbReference>
<dbReference type="PANTHER" id="PTHR10858:SF23">
    <property type="entry name" value="DEOXYRIBONUCLEASE II"/>
    <property type="match status" value="1"/>
</dbReference>
<dbReference type="SUPFAM" id="SSF117074">
    <property type="entry name" value="Hypothetical protein PA1324"/>
    <property type="match status" value="1"/>
</dbReference>
<organism evidence="5 6">
    <name type="scientific">Heterostelium pallidum (strain ATCC 26659 / Pp 5 / PN500)</name>
    <name type="common">Cellular slime mold</name>
    <name type="synonym">Polysphondylium pallidum</name>
    <dbReference type="NCBI Taxonomy" id="670386"/>
    <lineage>
        <taxon>Eukaryota</taxon>
        <taxon>Amoebozoa</taxon>
        <taxon>Evosea</taxon>
        <taxon>Eumycetozoa</taxon>
        <taxon>Dictyostelia</taxon>
        <taxon>Acytosteliales</taxon>
        <taxon>Acytosteliaceae</taxon>
        <taxon>Heterostelium</taxon>
    </lineage>
</organism>
<dbReference type="InterPro" id="IPR014756">
    <property type="entry name" value="Ig_E-set"/>
</dbReference>
<evidence type="ECO:0000256" key="2">
    <source>
        <dbReference type="ARBA" id="ARBA00022801"/>
    </source>
</evidence>
<protein>
    <recommendedName>
        <fullName evidence="4">IPT/TIG domain-containing protein</fullName>
    </recommendedName>
</protein>
<feature type="chain" id="PRO_5003040803" description="IPT/TIG domain-containing protein" evidence="3">
    <location>
        <begin position="22"/>
        <end position="3469"/>
    </location>
</feature>
<dbReference type="InterPro" id="IPR002909">
    <property type="entry name" value="IPT_dom"/>
</dbReference>
<evidence type="ECO:0000313" key="5">
    <source>
        <dbReference type="EMBL" id="EFA85322.1"/>
    </source>
</evidence>
<feature type="domain" description="IPT/TIG" evidence="4">
    <location>
        <begin position="2039"/>
        <end position="2113"/>
    </location>
</feature>
<accession>D3B1Z8</accession>
<dbReference type="EMBL" id="ADBJ01000008">
    <property type="protein sequence ID" value="EFA85322.1"/>
    <property type="molecule type" value="Genomic_DNA"/>
</dbReference>
<evidence type="ECO:0000313" key="6">
    <source>
        <dbReference type="Proteomes" id="UP000001396"/>
    </source>
</evidence>
<keyword evidence="6" id="KW-1185">Reference proteome</keyword>
<feature type="signal peptide" evidence="3">
    <location>
        <begin position="1"/>
        <end position="21"/>
    </location>
</feature>
<evidence type="ECO:0000256" key="3">
    <source>
        <dbReference type="SAM" id="SignalP"/>
    </source>
</evidence>
<dbReference type="GO" id="GO:0004531">
    <property type="term" value="F:deoxyribonuclease II activity"/>
    <property type="evidence" value="ECO:0007669"/>
    <property type="project" value="InterPro"/>
</dbReference>
<evidence type="ECO:0000256" key="1">
    <source>
        <dbReference type="ARBA" id="ARBA00007527"/>
    </source>
</evidence>
<dbReference type="RefSeq" id="XP_020437431.1">
    <property type="nucleotide sequence ID" value="XM_020573314.1"/>
</dbReference>
<dbReference type="InParanoid" id="D3B1Z8"/>
<dbReference type="Gene3D" id="2.60.40.10">
    <property type="entry name" value="Immunoglobulins"/>
    <property type="match status" value="3"/>
</dbReference>
<evidence type="ECO:0000259" key="4">
    <source>
        <dbReference type="Pfam" id="PF01833"/>
    </source>
</evidence>
<dbReference type="InterPro" id="IPR004947">
    <property type="entry name" value="DNase_II"/>
</dbReference>
<dbReference type="InterPro" id="IPR013783">
    <property type="entry name" value="Ig-like_fold"/>
</dbReference>